<protein>
    <submittedName>
        <fullName evidence="1">Uncharacterized protein</fullName>
    </submittedName>
</protein>
<organism evidence="1 2">
    <name type="scientific">Hippocampus comes</name>
    <name type="common">Tiger tail seahorse</name>
    <dbReference type="NCBI Taxonomy" id="109280"/>
    <lineage>
        <taxon>Eukaryota</taxon>
        <taxon>Metazoa</taxon>
        <taxon>Chordata</taxon>
        <taxon>Craniata</taxon>
        <taxon>Vertebrata</taxon>
        <taxon>Euteleostomi</taxon>
        <taxon>Actinopterygii</taxon>
        <taxon>Neopterygii</taxon>
        <taxon>Teleostei</taxon>
        <taxon>Neoteleostei</taxon>
        <taxon>Acanthomorphata</taxon>
        <taxon>Syngnathiaria</taxon>
        <taxon>Syngnathiformes</taxon>
        <taxon>Syngnathoidei</taxon>
        <taxon>Syngnathidae</taxon>
        <taxon>Hippocampus</taxon>
    </lineage>
</organism>
<proteinExistence type="predicted"/>
<dbReference type="Proteomes" id="UP000264820">
    <property type="component" value="Unplaced"/>
</dbReference>
<name>A0A3Q2XFQ5_HIPCM</name>
<reference evidence="1" key="1">
    <citation type="submission" date="2025-08" db="UniProtKB">
        <authorList>
            <consortium name="Ensembl"/>
        </authorList>
    </citation>
    <scope>IDENTIFICATION</scope>
</reference>
<keyword evidence="2" id="KW-1185">Reference proteome</keyword>
<reference evidence="1" key="2">
    <citation type="submission" date="2025-09" db="UniProtKB">
        <authorList>
            <consortium name="Ensembl"/>
        </authorList>
    </citation>
    <scope>IDENTIFICATION</scope>
</reference>
<evidence type="ECO:0000313" key="1">
    <source>
        <dbReference type="Ensembl" id="ENSHCOP00000002497.1"/>
    </source>
</evidence>
<dbReference type="AlphaFoldDB" id="A0A3Q2XFQ5"/>
<evidence type="ECO:0000313" key="2">
    <source>
        <dbReference type="Proteomes" id="UP000264820"/>
    </source>
</evidence>
<sequence length="59" mass="6784">MLRKLLFFNLSPIWHLPTVHYQVVFHGWHSASRTLRIEATCCVIINGLTDSSFIHSSDS</sequence>
<dbReference type="Ensembl" id="ENSHCOT00000010317.1">
    <property type="protein sequence ID" value="ENSHCOP00000002497.1"/>
    <property type="gene ID" value="ENSHCOG00000003646.1"/>
</dbReference>
<accession>A0A3Q2XFQ5</accession>